<keyword evidence="2" id="KW-0732">Signal</keyword>
<dbReference type="OrthoDB" id="1426398at2"/>
<sequence length="407" mass="43886">MKLEKFVLKISLLALIFVFAQCNDDALIDDVLVIDDTTVEMSSKGKPDTTGETFGNNLSFPVIWSDGVTKALQGVEGEYSITGEWWGVWNEDPIDPQAPLYSCGPYIGDDEPCIDAEYRAYVQKDENNVWQASNGFPDEFGKSTINVDFIDWGDNLESVDWYTKSQVRVEVVLLEGLATPVTQFAMRHVDSWGADEVHGLQTSLDGTTVMYGLGDQATVYSPNARFTIQKLNVDKNDGRLNSLEWIPEVGWNELGGSLDDLVNDAIFNEQAGAEVNVKGKIIYGTTWNVRSFNEGEGYYRLTFSFDPNTNLNTYFDATTEIIIPEEEEELSAKSEAEGGDSGGGTAVKREDHNLTYMDILIKARGTGQGGGNSGGGVGSGGGVDGNHGGGTGTVGSGNGSGSGSGHN</sequence>
<dbReference type="RefSeq" id="WP_115879395.1">
    <property type="nucleotide sequence ID" value="NZ_QTTQ01000010.1"/>
</dbReference>
<proteinExistence type="predicted"/>
<reference evidence="3 4" key="1">
    <citation type="submission" date="2018-08" db="EMBL/GenBank/DDBJ databases">
        <title>Genomic Encyclopedia of Type Strains, Phase III (KMG-III): the genomes of soil and plant-associated and newly described type strains.</title>
        <authorList>
            <person name="Whitman W."/>
        </authorList>
    </citation>
    <scope>NUCLEOTIDE SEQUENCE [LARGE SCALE GENOMIC DNA]</scope>
    <source>
        <strain evidence="3 4">325-5</strain>
    </source>
</reference>
<dbReference type="Proteomes" id="UP000256429">
    <property type="component" value="Unassembled WGS sequence"/>
</dbReference>
<evidence type="ECO:0000256" key="1">
    <source>
        <dbReference type="SAM" id="MobiDB-lite"/>
    </source>
</evidence>
<protein>
    <submittedName>
        <fullName evidence="3">Uncharacterized protein</fullName>
    </submittedName>
</protein>
<evidence type="ECO:0000256" key="2">
    <source>
        <dbReference type="SAM" id="SignalP"/>
    </source>
</evidence>
<comment type="caution">
    <text evidence="3">The sequence shown here is derived from an EMBL/GenBank/DDBJ whole genome shotgun (WGS) entry which is preliminary data.</text>
</comment>
<name>A0A3D9RPF5_9FLAO</name>
<feature type="chain" id="PRO_5017801317" evidence="2">
    <location>
        <begin position="21"/>
        <end position="407"/>
    </location>
</feature>
<organism evidence="3 4">
    <name type="scientific">Lutibacter oceani</name>
    <dbReference type="NCBI Taxonomy" id="1853311"/>
    <lineage>
        <taxon>Bacteria</taxon>
        <taxon>Pseudomonadati</taxon>
        <taxon>Bacteroidota</taxon>
        <taxon>Flavobacteriia</taxon>
        <taxon>Flavobacteriales</taxon>
        <taxon>Flavobacteriaceae</taxon>
        <taxon>Lutibacter</taxon>
    </lineage>
</organism>
<dbReference type="AlphaFoldDB" id="A0A3D9RPF5"/>
<evidence type="ECO:0000313" key="4">
    <source>
        <dbReference type="Proteomes" id="UP000256429"/>
    </source>
</evidence>
<accession>A0A3D9RPF5</accession>
<keyword evidence="4" id="KW-1185">Reference proteome</keyword>
<feature type="region of interest" description="Disordered" evidence="1">
    <location>
        <begin position="366"/>
        <end position="407"/>
    </location>
</feature>
<dbReference type="EMBL" id="QTTQ01000010">
    <property type="protein sequence ID" value="REE81799.1"/>
    <property type="molecule type" value="Genomic_DNA"/>
</dbReference>
<evidence type="ECO:0000313" key="3">
    <source>
        <dbReference type="EMBL" id="REE81799.1"/>
    </source>
</evidence>
<gene>
    <name evidence="3" type="ORF">BX611_1336</name>
</gene>
<feature type="region of interest" description="Disordered" evidence="1">
    <location>
        <begin position="327"/>
        <end position="349"/>
    </location>
</feature>
<feature type="signal peptide" evidence="2">
    <location>
        <begin position="1"/>
        <end position="20"/>
    </location>
</feature>